<feature type="repeat" description="PPR" evidence="3">
    <location>
        <begin position="166"/>
        <end position="200"/>
    </location>
</feature>
<keyword evidence="5" id="KW-1185">Reference proteome</keyword>
<dbReference type="Proteomes" id="UP000834106">
    <property type="component" value="Chromosome 10"/>
</dbReference>
<dbReference type="Gene3D" id="1.25.40.10">
    <property type="entry name" value="Tetratricopeptide repeat domain"/>
    <property type="match status" value="3"/>
</dbReference>
<dbReference type="NCBIfam" id="TIGR00756">
    <property type="entry name" value="PPR"/>
    <property type="match status" value="8"/>
</dbReference>
<feature type="repeat" description="PPR" evidence="3">
    <location>
        <begin position="272"/>
        <end position="306"/>
    </location>
</feature>
<feature type="repeat" description="PPR" evidence="3">
    <location>
        <begin position="342"/>
        <end position="376"/>
    </location>
</feature>
<feature type="repeat" description="PPR" evidence="3">
    <location>
        <begin position="447"/>
        <end position="481"/>
    </location>
</feature>
<reference evidence="4" key="1">
    <citation type="submission" date="2023-05" db="EMBL/GenBank/DDBJ databases">
        <authorList>
            <person name="Huff M."/>
        </authorList>
    </citation>
    <scope>NUCLEOTIDE SEQUENCE</scope>
</reference>
<dbReference type="Pfam" id="PF13041">
    <property type="entry name" value="PPR_2"/>
    <property type="match status" value="3"/>
</dbReference>
<proteinExistence type="inferred from homology"/>
<dbReference type="PROSITE" id="PS51375">
    <property type="entry name" value="PPR"/>
    <property type="match status" value="9"/>
</dbReference>
<accession>A0AAD1ZLR3</accession>
<dbReference type="SUPFAM" id="SSF81901">
    <property type="entry name" value="HCP-like"/>
    <property type="match status" value="1"/>
</dbReference>
<feature type="repeat" description="PPR" evidence="3">
    <location>
        <begin position="412"/>
        <end position="446"/>
    </location>
</feature>
<gene>
    <name evidence="4" type="ORF">FPE_LOCUS17754</name>
</gene>
<dbReference type="InterPro" id="IPR011990">
    <property type="entry name" value="TPR-like_helical_dom_sf"/>
</dbReference>
<feature type="repeat" description="PPR" evidence="3">
    <location>
        <begin position="201"/>
        <end position="236"/>
    </location>
</feature>
<evidence type="ECO:0000256" key="3">
    <source>
        <dbReference type="PROSITE-ProRule" id="PRU00708"/>
    </source>
</evidence>
<evidence type="ECO:0000256" key="2">
    <source>
        <dbReference type="ARBA" id="ARBA00022737"/>
    </source>
</evidence>
<name>A0AAD1ZLR3_9LAMI</name>
<dbReference type="EMBL" id="OU503045">
    <property type="protein sequence ID" value="CAI9770121.1"/>
    <property type="molecule type" value="Genomic_DNA"/>
</dbReference>
<evidence type="ECO:0000256" key="1">
    <source>
        <dbReference type="ARBA" id="ARBA00007626"/>
    </source>
</evidence>
<dbReference type="Pfam" id="PF01535">
    <property type="entry name" value="PPR"/>
    <property type="match status" value="1"/>
</dbReference>
<dbReference type="GO" id="GO:0009507">
    <property type="term" value="C:chloroplast"/>
    <property type="evidence" value="ECO:0007669"/>
    <property type="project" value="TreeGrafter"/>
</dbReference>
<comment type="similarity">
    <text evidence="1">Belongs to the PPR family. P subfamily.</text>
</comment>
<feature type="repeat" description="PPR" evidence="3">
    <location>
        <begin position="377"/>
        <end position="407"/>
    </location>
</feature>
<organism evidence="4 5">
    <name type="scientific">Fraxinus pennsylvanica</name>
    <dbReference type="NCBI Taxonomy" id="56036"/>
    <lineage>
        <taxon>Eukaryota</taxon>
        <taxon>Viridiplantae</taxon>
        <taxon>Streptophyta</taxon>
        <taxon>Embryophyta</taxon>
        <taxon>Tracheophyta</taxon>
        <taxon>Spermatophyta</taxon>
        <taxon>Magnoliopsida</taxon>
        <taxon>eudicotyledons</taxon>
        <taxon>Gunneridae</taxon>
        <taxon>Pentapetalae</taxon>
        <taxon>asterids</taxon>
        <taxon>lamiids</taxon>
        <taxon>Lamiales</taxon>
        <taxon>Oleaceae</taxon>
        <taxon>Oleeae</taxon>
        <taxon>Fraxinus</taxon>
    </lineage>
</organism>
<feature type="repeat" description="PPR" evidence="3">
    <location>
        <begin position="237"/>
        <end position="271"/>
    </location>
</feature>
<protein>
    <recommendedName>
        <fullName evidence="6">Pentatricopeptide repeat-containing protein</fullName>
    </recommendedName>
</protein>
<evidence type="ECO:0000313" key="4">
    <source>
        <dbReference type="EMBL" id="CAI9770121.1"/>
    </source>
</evidence>
<dbReference type="GO" id="GO:0010019">
    <property type="term" value="P:chloroplast-nucleus signaling pathway"/>
    <property type="evidence" value="ECO:0007669"/>
    <property type="project" value="TreeGrafter"/>
</dbReference>
<dbReference type="AlphaFoldDB" id="A0AAD1ZLR3"/>
<keyword evidence="2" id="KW-0677">Repeat</keyword>
<dbReference type="Pfam" id="PF13812">
    <property type="entry name" value="PPR_3"/>
    <property type="match status" value="1"/>
</dbReference>
<dbReference type="PANTHER" id="PTHR47936">
    <property type="entry name" value="PPR_LONG DOMAIN-CONTAINING PROTEIN"/>
    <property type="match status" value="1"/>
</dbReference>
<evidence type="ECO:0000313" key="5">
    <source>
        <dbReference type="Proteomes" id="UP000834106"/>
    </source>
</evidence>
<dbReference type="GO" id="GO:0031930">
    <property type="term" value="P:mitochondria-nucleus signaling pathway"/>
    <property type="evidence" value="ECO:0007669"/>
    <property type="project" value="TreeGrafter"/>
</dbReference>
<dbReference type="InterPro" id="IPR002885">
    <property type="entry name" value="PPR_rpt"/>
</dbReference>
<feature type="repeat" description="PPR" evidence="3">
    <location>
        <begin position="307"/>
        <end position="341"/>
    </location>
</feature>
<dbReference type="PANTHER" id="PTHR47936:SF1">
    <property type="entry name" value="PENTATRICOPEPTIDE REPEAT-CONTAINING PROTEIN GUN1, CHLOROPLASTIC"/>
    <property type="match status" value="1"/>
</dbReference>
<evidence type="ECO:0008006" key="6">
    <source>
        <dbReference type="Google" id="ProtNLM"/>
    </source>
</evidence>
<sequence length="826" mass="93142">MAAVSSVYGNGFPPIFCLTSTRTIKKYPPATISRVATAANPTSTTTHSEIQNGPIYATGRAGKSLSVSSSIRQSAMLDIQQSTDLASALSRSGEVLKAQDFNVILRHFGKLNRWKDLSQLFDWMQHYGKTNIASYSSYMKFMGRHLNPLKVLEIYNSIKDKSTRNSVSLCNSVLNCLVKSGKFEGSLQVFNQMKQDGLIPDIVTYSTLLVGCAKVKGGYSKALELVQEIKSSGLHLDCITYGTLLSVCASNNRCEEAEKYFEQMKIEGHAPNVFHYSSLVNAYAIDGNYRKADELIQELKSAGLELNKVILTTLLKVYVKGGLFDKSRELLDELQRLGYAGDEMPYCLLMDGLAKSGKLKEARLVFNEMKQNEVRNDGYSYSIMISALCRSGLLEDAKQLACEFEAKYDKYDVVILNTMLCAYCRTGEMENVMKMMKKMDESAISPDWNTFHILIKYFSKEKLYLLAYRTMEDMHRKGHEPEEDLCSSLIYHLGKTGAHSEAFSVYNMLRYSKKTTCKALHEKILHILVAGGLLKDAYVVVKDNAKLISRAAIRKFSTSFMKRGNMNLINDVLKSIHGSGYKIDQEIFHMAISRYIQQPDKKALLLHLLKWMPGQGYAVDSSTRSLILKNSHLFGRELIMELLSKQFMDLCSSLIYHLGKTGAHSEAFSVYNMLRYSKKTTCKALHEKILHILVAGGLLKDAYVVVKDNAKLISRAAIRKFSTSFMKRGNMNLINDVLKSIHGSGYKIDQEIFHMAISRYIQQPDKKALLLHLLKWMPGQGYAVDSSTRSLILKNSHLFGRELIMELLSKQFMVLKTNNSREGKTK</sequence>